<dbReference type="OMA" id="QHYENEF"/>
<dbReference type="Gramene" id="EFJ32486">
    <property type="protein sequence ID" value="EFJ32486"/>
    <property type="gene ID" value="SELMODRAFT_407400"/>
</dbReference>
<sequence length="497" mass="56075">MNTIVCLETGCGKTMIAVLLIRSLSHLFRKPEKGICVFLAPTVSLCEQQAEVIERYTDLYVGTYVGGTSTMDVHWWTTHLQKQEVFVMTPAILLDNLRHRFFNPDHVELLIFDECHHCAKGHPYANIMSEFYHKPEAKCPRILGMTASPIVGKGKTWSGPQAFKESFDCLETMLRSKIITFADEELTSFLPSSDMKIKEYLPDTKGKHRTTDIDNRFENLTREFGLPEERQAVNKIYNTLNYCLFELGLFSARKAAEIMLAGCDGKGRDAEAAFLRRVLNILEEKAILDGTADDQIRAISSKVQLLLDVLDEYKSAQDLRCIVFVERVIAAKVLTLLLNSRPYVRAQCVASHRNKLKGLTLATQRNSLEDFRAGKANVIVATNVAEEGLDIQSCSLVIRFNMPKTERSSIQSRGRARKQGSDYVILMESGNLNEEKLLHAILEGEKLMHGQLHSVQDTYEHQLFYLQKDAYHVESTGAVVNIDSSVSLLHQYCSTLG</sequence>
<reference evidence="7 8" key="1">
    <citation type="journal article" date="2011" name="Science">
        <title>The Selaginella genome identifies genetic changes associated with the evolution of vascular plants.</title>
        <authorList>
            <person name="Banks J.A."/>
            <person name="Nishiyama T."/>
            <person name="Hasebe M."/>
            <person name="Bowman J.L."/>
            <person name="Gribskov M."/>
            <person name="dePamphilis C."/>
            <person name="Albert V.A."/>
            <person name="Aono N."/>
            <person name="Aoyama T."/>
            <person name="Ambrose B.A."/>
            <person name="Ashton N.W."/>
            <person name="Axtell M.J."/>
            <person name="Barker E."/>
            <person name="Barker M.S."/>
            <person name="Bennetzen J.L."/>
            <person name="Bonawitz N.D."/>
            <person name="Chapple C."/>
            <person name="Cheng C."/>
            <person name="Correa L.G."/>
            <person name="Dacre M."/>
            <person name="DeBarry J."/>
            <person name="Dreyer I."/>
            <person name="Elias M."/>
            <person name="Engstrom E.M."/>
            <person name="Estelle M."/>
            <person name="Feng L."/>
            <person name="Finet C."/>
            <person name="Floyd S.K."/>
            <person name="Frommer W.B."/>
            <person name="Fujita T."/>
            <person name="Gramzow L."/>
            <person name="Gutensohn M."/>
            <person name="Harholt J."/>
            <person name="Hattori M."/>
            <person name="Heyl A."/>
            <person name="Hirai T."/>
            <person name="Hiwatashi Y."/>
            <person name="Ishikawa M."/>
            <person name="Iwata M."/>
            <person name="Karol K.G."/>
            <person name="Koehler B."/>
            <person name="Kolukisaoglu U."/>
            <person name="Kubo M."/>
            <person name="Kurata T."/>
            <person name="Lalonde S."/>
            <person name="Li K."/>
            <person name="Li Y."/>
            <person name="Litt A."/>
            <person name="Lyons E."/>
            <person name="Manning G."/>
            <person name="Maruyama T."/>
            <person name="Michael T.P."/>
            <person name="Mikami K."/>
            <person name="Miyazaki S."/>
            <person name="Morinaga S."/>
            <person name="Murata T."/>
            <person name="Mueller-Roeber B."/>
            <person name="Nelson D.R."/>
            <person name="Obara M."/>
            <person name="Oguri Y."/>
            <person name="Olmstead R.G."/>
            <person name="Onodera N."/>
            <person name="Petersen B.L."/>
            <person name="Pils B."/>
            <person name="Prigge M."/>
            <person name="Rensing S.A."/>
            <person name="Riano-Pachon D.M."/>
            <person name="Roberts A.W."/>
            <person name="Sato Y."/>
            <person name="Scheller H.V."/>
            <person name="Schulz B."/>
            <person name="Schulz C."/>
            <person name="Shakirov E.V."/>
            <person name="Shibagaki N."/>
            <person name="Shinohara N."/>
            <person name="Shippen D.E."/>
            <person name="Soerensen I."/>
            <person name="Sotooka R."/>
            <person name="Sugimoto N."/>
            <person name="Sugita M."/>
            <person name="Sumikawa N."/>
            <person name="Tanurdzic M."/>
            <person name="Theissen G."/>
            <person name="Ulvskov P."/>
            <person name="Wakazuki S."/>
            <person name="Weng J.K."/>
            <person name="Willats W.W."/>
            <person name="Wipf D."/>
            <person name="Wolf P.G."/>
            <person name="Yang L."/>
            <person name="Zimmer A.D."/>
            <person name="Zhu Q."/>
            <person name="Mitros T."/>
            <person name="Hellsten U."/>
            <person name="Loque D."/>
            <person name="Otillar R."/>
            <person name="Salamov A."/>
            <person name="Schmutz J."/>
            <person name="Shapiro H."/>
            <person name="Lindquist E."/>
            <person name="Lucas S."/>
            <person name="Rokhsar D."/>
            <person name="Grigoriev I.V."/>
        </authorList>
    </citation>
    <scope>NUCLEOTIDE SEQUENCE [LARGE SCALE GENOMIC DNA]</scope>
</reference>
<dbReference type="GO" id="GO:0016891">
    <property type="term" value="F:RNA endonuclease activity producing 5'-phosphomonoesters, hydrolytic mechanism"/>
    <property type="evidence" value="ECO:0007669"/>
    <property type="project" value="InterPro"/>
</dbReference>
<dbReference type="Gene3D" id="3.40.50.300">
    <property type="entry name" value="P-loop containing nucleotide triphosphate hydrolases"/>
    <property type="match status" value="2"/>
</dbReference>
<protein>
    <submittedName>
        <fullName evidence="7">Uncharacterized protein</fullName>
    </submittedName>
</protein>
<dbReference type="Pfam" id="PF00270">
    <property type="entry name" value="DEAD"/>
    <property type="match status" value="1"/>
</dbReference>
<evidence type="ECO:0000259" key="4">
    <source>
        <dbReference type="PROSITE" id="PS51192"/>
    </source>
</evidence>
<dbReference type="InterPro" id="IPR027417">
    <property type="entry name" value="P-loop_NTPase"/>
</dbReference>
<evidence type="ECO:0000313" key="7">
    <source>
        <dbReference type="EMBL" id="EFJ32486.1"/>
    </source>
</evidence>
<evidence type="ECO:0000256" key="2">
    <source>
        <dbReference type="ARBA" id="ARBA00022840"/>
    </source>
</evidence>
<dbReference type="PANTHER" id="PTHR14074:SF16">
    <property type="entry name" value="ANTIVIRAL INNATE IMMUNE RESPONSE RECEPTOR RIG-I"/>
    <property type="match status" value="1"/>
</dbReference>
<name>D8R5H3_SELML</name>
<proteinExistence type="inferred from homology"/>
<dbReference type="Proteomes" id="UP000001514">
    <property type="component" value="Unassembled WGS sequence"/>
</dbReference>
<dbReference type="GO" id="GO:0005524">
    <property type="term" value="F:ATP binding"/>
    <property type="evidence" value="ECO:0007669"/>
    <property type="project" value="UniProtKB-KW"/>
</dbReference>
<dbReference type="EMBL" id="GL377572">
    <property type="protein sequence ID" value="EFJ32486.1"/>
    <property type="molecule type" value="Genomic_DNA"/>
</dbReference>
<dbReference type="KEGG" id="smo:SELMODRAFT_407400"/>
<evidence type="ECO:0000259" key="6">
    <source>
        <dbReference type="PROSITE" id="PS51327"/>
    </source>
</evidence>
<dbReference type="InterPro" id="IPR011545">
    <property type="entry name" value="DEAD/DEAH_box_helicase_dom"/>
</dbReference>
<dbReference type="OrthoDB" id="6513042at2759"/>
<evidence type="ECO:0000259" key="5">
    <source>
        <dbReference type="PROSITE" id="PS51194"/>
    </source>
</evidence>
<dbReference type="PANTHER" id="PTHR14074">
    <property type="entry name" value="HELICASE WITH DEATH DOMAIN-RELATED"/>
    <property type="match status" value="1"/>
</dbReference>
<dbReference type="PROSITE" id="PS51192">
    <property type="entry name" value="HELICASE_ATP_BIND_1"/>
    <property type="match status" value="1"/>
</dbReference>
<keyword evidence="1" id="KW-0547">Nucleotide-binding</keyword>
<keyword evidence="3" id="KW-0694">RNA-binding</keyword>
<dbReference type="SMART" id="SM00487">
    <property type="entry name" value="DEXDc"/>
    <property type="match status" value="1"/>
</dbReference>
<accession>D8R5H3</accession>
<dbReference type="InterPro" id="IPR051363">
    <property type="entry name" value="RLR_Helicase"/>
</dbReference>
<dbReference type="Pfam" id="PF00271">
    <property type="entry name" value="Helicase_C"/>
    <property type="match status" value="1"/>
</dbReference>
<dbReference type="InterPro" id="IPR001650">
    <property type="entry name" value="Helicase_C-like"/>
</dbReference>
<feature type="domain" description="Dicer dsRNA-binding fold" evidence="6">
    <location>
        <begin position="485"/>
        <end position="497"/>
    </location>
</feature>
<evidence type="ECO:0000256" key="1">
    <source>
        <dbReference type="ARBA" id="ARBA00022741"/>
    </source>
</evidence>
<keyword evidence="2" id="KW-0067">ATP-binding</keyword>
<evidence type="ECO:0000313" key="8">
    <source>
        <dbReference type="Proteomes" id="UP000001514"/>
    </source>
</evidence>
<dbReference type="CDD" id="cd18034">
    <property type="entry name" value="DEXHc_dicer"/>
    <property type="match status" value="1"/>
</dbReference>
<gene>
    <name evidence="7" type="ORF">SELMODRAFT_407400</name>
</gene>
<dbReference type="PROSITE" id="PS51194">
    <property type="entry name" value="HELICASE_CTER"/>
    <property type="match status" value="1"/>
</dbReference>
<dbReference type="HOGENOM" id="CLU_501512_0_0_1"/>
<dbReference type="eggNOG" id="KOG0701">
    <property type="taxonomic scope" value="Eukaryota"/>
</dbReference>
<feature type="domain" description="Helicase ATP-binding" evidence="4">
    <location>
        <begin position="1"/>
        <end position="167"/>
    </location>
</feature>
<dbReference type="SUPFAM" id="SSF52540">
    <property type="entry name" value="P-loop containing nucleoside triphosphate hydrolases"/>
    <property type="match status" value="1"/>
</dbReference>
<keyword evidence="8" id="KW-1185">Reference proteome</keyword>
<dbReference type="GO" id="GO:0003723">
    <property type="term" value="F:RNA binding"/>
    <property type="evidence" value="ECO:0007669"/>
    <property type="project" value="UniProtKB-UniRule"/>
</dbReference>
<comment type="similarity">
    <text evidence="3">Belongs to the helicase family. Dicer subfamily.</text>
</comment>
<dbReference type="PROSITE" id="PS51327">
    <property type="entry name" value="DICER_DSRBF"/>
    <property type="match status" value="1"/>
</dbReference>
<dbReference type="STRING" id="88036.D8R5H3"/>
<dbReference type="SMART" id="SM00490">
    <property type="entry name" value="HELICc"/>
    <property type="match status" value="1"/>
</dbReference>
<dbReference type="InterPro" id="IPR014001">
    <property type="entry name" value="Helicase_ATP-bd"/>
</dbReference>
<organism evidence="8">
    <name type="scientific">Selaginella moellendorffii</name>
    <name type="common">Spikemoss</name>
    <dbReference type="NCBI Taxonomy" id="88036"/>
    <lineage>
        <taxon>Eukaryota</taxon>
        <taxon>Viridiplantae</taxon>
        <taxon>Streptophyta</taxon>
        <taxon>Embryophyta</taxon>
        <taxon>Tracheophyta</taxon>
        <taxon>Lycopodiopsida</taxon>
        <taxon>Selaginellales</taxon>
        <taxon>Selaginellaceae</taxon>
        <taxon>Selaginella</taxon>
    </lineage>
</organism>
<dbReference type="AlphaFoldDB" id="D8R5H3"/>
<evidence type="ECO:0000256" key="3">
    <source>
        <dbReference type="PROSITE-ProRule" id="PRU00657"/>
    </source>
</evidence>
<dbReference type="InterPro" id="IPR005034">
    <property type="entry name" value="Dicer_dimerisation"/>
</dbReference>
<feature type="domain" description="Helicase C-terminal" evidence="5">
    <location>
        <begin position="301"/>
        <end position="463"/>
    </location>
</feature>
<dbReference type="GO" id="GO:0005737">
    <property type="term" value="C:cytoplasm"/>
    <property type="evidence" value="ECO:0000318"/>
    <property type="project" value="GO_Central"/>
</dbReference>
<dbReference type="InParanoid" id="D8R5H3"/>